<feature type="transmembrane region" description="Helical" evidence="14">
    <location>
        <begin position="451"/>
        <end position="470"/>
    </location>
</feature>
<feature type="transmembrane region" description="Helical" evidence="14">
    <location>
        <begin position="95"/>
        <end position="118"/>
    </location>
</feature>
<dbReference type="Gene3D" id="1.20.1730.10">
    <property type="entry name" value="Sodium/glucose cotransporter"/>
    <property type="match status" value="1"/>
</dbReference>
<feature type="transmembrane region" description="Helical" evidence="14">
    <location>
        <begin position="420"/>
        <end position="444"/>
    </location>
</feature>
<proteinExistence type="inferred from homology"/>
<keyword evidence="11" id="KW-0739">Sodium transport</keyword>
<dbReference type="Proteomes" id="UP001153712">
    <property type="component" value="Chromosome 6"/>
</dbReference>
<feature type="transmembrane region" description="Helical" evidence="14">
    <location>
        <begin position="250"/>
        <end position="269"/>
    </location>
</feature>
<evidence type="ECO:0000256" key="10">
    <source>
        <dbReference type="ARBA" id="ARBA00023180"/>
    </source>
</evidence>
<evidence type="ECO:0000256" key="13">
    <source>
        <dbReference type="RuleBase" id="RU362091"/>
    </source>
</evidence>
<dbReference type="InterPro" id="IPR001734">
    <property type="entry name" value="Na/solute_symporter"/>
</dbReference>
<dbReference type="PROSITE" id="PS50283">
    <property type="entry name" value="NA_SOLUT_SYMP_3"/>
    <property type="match status" value="1"/>
</dbReference>
<gene>
    <name evidence="15" type="ORF">PHYEVI_LOCUS9147</name>
</gene>
<dbReference type="GO" id="GO:0098660">
    <property type="term" value="P:inorganic ion transmembrane transport"/>
    <property type="evidence" value="ECO:0007669"/>
    <property type="project" value="UniProtKB-ARBA"/>
</dbReference>
<feature type="transmembrane region" description="Helical" evidence="14">
    <location>
        <begin position="394"/>
        <end position="414"/>
    </location>
</feature>
<keyword evidence="4" id="KW-1003">Cell membrane</keyword>
<name>A0A9N9XS16_PHYSR</name>
<feature type="transmembrane region" description="Helical" evidence="14">
    <location>
        <begin position="20"/>
        <end position="39"/>
    </location>
</feature>
<feature type="transmembrane region" description="Helical" evidence="14">
    <location>
        <begin position="170"/>
        <end position="189"/>
    </location>
</feature>
<keyword evidence="9 14" id="KW-0472">Membrane</keyword>
<evidence type="ECO:0000256" key="7">
    <source>
        <dbReference type="ARBA" id="ARBA00023053"/>
    </source>
</evidence>
<evidence type="ECO:0000313" key="15">
    <source>
        <dbReference type="EMBL" id="CAG9862841.1"/>
    </source>
</evidence>
<dbReference type="EMBL" id="OU900099">
    <property type="protein sequence ID" value="CAG9862841.1"/>
    <property type="molecule type" value="Genomic_DNA"/>
</dbReference>
<keyword evidence="10" id="KW-0325">Glycoprotein</keyword>
<keyword evidence="16" id="KW-1185">Reference proteome</keyword>
<reference evidence="15" key="1">
    <citation type="submission" date="2022-01" db="EMBL/GenBank/DDBJ databases">
        <authorList>
            <person name="King R."/>
        </authorList>
    </citation>
    <scope>NUCLEOTIDE SEQUENCE</scope>
</reference>
<dbReference type="PANTHER" id="PTHR42985:SF41">
    <property type="entry name" value="GH19970P-RELATED"/>
    <property type="match status" value="1"/>
</dbReference>
<feature type="transmembrane region" description="Helical" evidence="14">
    <location>
        <begin position="290"/>
        <end position="315"/>
    </location>
</feature>
<keyword evidence="5 14" id="KW-0812">Transmembrane</keyword>
<keyword evidence="8" id="KW-0406">Ion transport</keyword>
<evidence type="ECO:0000256" key="8">
    <source>
        <dbReference type="ARBA" id="ARBA00023065"/>
    </source>
</evidence>
<keyword evidence="6 14" id="KW-1133">Transmembrane helix</keyword>
<evidence type="ECO:0000313" key="16">
    <source>
        <dbReference type="Proteomes" id="UP001153712"/>
    </source>
</evidence>
<keyword evidence="3" id="KW-0813">Transport</keyword>
<accession>A0A9N9XS16</accession>
<evidence type="ECO:0000256" key="14">
    <source>
        <dbReference type="SAM" id="Phobius"/>
    </source>
</evidence>
<dbReference type="InterPro" id="IPR051163">
    <property type="entry name" value="Sodium:Solute_Symporter_SSF"/>
</dbReference>
<feature type="transmembrane region" description="Helical" evidence="14">
    <location>
        <begin position="201"/>
        <end position="222"/>
    </location>
</feature>
<dbReference type="Pfam" id="PF00474">
    <property type="entry name" value="SSF"/>
    <property type="match status" value="1"/>
</dbReference>
<evidence type="ECO:0000256" key="3">
    <source>
        <dbReference type="ARBA" id="ARBA00022448"/>
    </source>
</evidence>
<evidence type="ECO:0000256" key="5">
    <source>
        <dbReference type="ARBA" id="ARBA00022692"/>
    </source>
</evidence>
<evidence type="ECO:0000256" key="9">
    <source>
        <dbReference type="ARBA" id="ARBA00023136"/>
    </source>
</evidence>
<comment type="subcellular location">
    <subcellularLocation>
        <location evidence="1">Cell membrane</location>
        <topology evidence="1">Multi-pass membrane protein</topology>
    </subcellularLocation>
</comment>
<evidence type="ECO:0000256" key="11">
    <source>
        <dbReference type="ARBA" id="ARBA00023201"/>
    </source>
</evidence>
<comment type="catalytic activity">
    <reaction evidence="12">
        <text>iodide(out) + 2 Na(+)(out) = iodide(in) + 2 Na(+)(in)</text>
        <dbReference type="Rhea" id="RHEA:71207"/>
        <dbReference type="ChEBI" id="CHEBI:16382"/>
        <dbReference type="ChEBI" id="CHEBI:29101"/>
    </reaction>
</comment>
<feature type="transmembrane region" description="Helical" evidence="14">
    <location>
        <begin position="65"/>
        <end position="83"/>
    </location>
</feature>
<dbReference type="GO" id="GO:0015293">
    <property type="term" value="F:symporter activity"/>
    <property type="evidence" value="ECO:0007669"/>
    <property type="project" value="TreeGrafter"/>
</dbReference>
<feature type="transmembrane region" description="Helical" evidence="14">
    <location>
        <begin position="139"/>
        <end position="158"/>
    </location>
</feature>
<dbReference type="CDD" id="cd11492">
    <property type="entry name" value="SLC5sbd_NIS-SMVT"/>
    <property type="match status" value="1"/>
</dbReference>
<sequence length="610" mass="67303">MTVKNLLSLNDIYHFEIADYAVFGSMLLLSALTGLYFGCRGKYFKSETSQTLSEYLTGNRNLRSFPVALSLIASYVSGVTILGTPSDIYLFGTQYWFIIIAIWLSGLTVSTVYLPVFLKLQVNSSYEYLELRFNRVVRTIASVLFLLDEIMFLPIIIYVPSLAFNQVTSINIHLIGTIVAVVCVFYTFLGGLKAVVWTDSWQVIAMFISVILVVVLGTIQVGGPSKIINLTSKGNRFEFFNFDPSLYERYTVFSVLIGGFTFWTCFNSVNQTMVQRYLSLPTVRQSKLSVLFFTIGVSAFVWICCYTGILVYATYYDCDPLSMGRIKADDQILPLFVMETVGHLRGVPGLFIAGVFGAALSSLSVVLNSTAQVLLEDFVKGCLRMTLTERKAKIFVKTVILILGVVAVGFMYVVEHMGGVLALASSLTSIAASASCGVFTLGMLVPWANSYGAICGAIAGAFMSGLVSYGSQYVAAAKYVVPRRLPVFVNETCYDKYNISNKTVIPEIVYPDESDIFPLFRLSFLWITPVGVLSVLIVGIAVSLLTGKADISTMDPELISPVMQWVLPPESQRYAGSTIKKVRNVEILENEIMVTVQQDGSLVELDGRQQ</sequence>
<dbReference type="PANTHER" id="PTHR42985">
    <property type="entry name" value="SODIUM-COUPLED MONOCARBOXYLATE TRANSPORTER"/>
    <property type="match status" value="1"/>
</dbReference>
<dbReference type="InterPro" id="IPR038377">
    <property type="entry name" value="Na/Glc_symporter_sf"/>
</dbReference>
<keyword evidence="7" id="KW-0915">Sodium</keyword>
<organism evidence="15 16">
    <name type="scientific">Phyllotreta striolata</name>
    <name type="common">Striped flea beetle</name>
    <name type="synonym">Crioceris striolata</name>
    <dbReference type="NCBI Taxonomy" id="444603"/>
    <lineage>
        <taxon>Eukaryota</taxon>
        <taxon>Metazoa</taxon>
        <taxon>Ecdysozoa</taxon>
        <taxon>Arthropoda</taxon>
        <taxon>Hexapoda</taxon>
        <taxon>Insecta</taxon>
        <taxon>Pterygota</taxon>
        <taxon>Neoptera</taxon>
        <taxon>Endopterygota</taxon>
        <taxon>Coleoptera</taxon>
        <taxon>Polyphaga</taxon>
        <taxon>Cucujiformia</taxon>
        <taxon>Chrysomeloidea</taxon>
        <taxon>Chrysomelidae</taxon>
        <taxon>Galerucinae</taxon>
        <taxon>Alticini</taxon>
        <taxon>Phyllotreta</taxon>
    </lineage>
</organism>
<dbReference type="PROSITE" id="PS00456">
    <property type="entry name" value="NA_SOLUT_SYMP_1"/>
    <property type="match status" value="1"/>
</dbReference>
<dbReference type="InterPro" id="IPR018212">
    <property type="entry name" value="Na/solute_symporter_CS"/>
</dbReference>
<feature type="transmembrane region" description="Helical" evidence="14">
    <location>
        <begin position="350"/>
        <end position="374"/>
    </location>
</feature>
<evidence type="ECO:0000256" key="4">
    <source>
        <dbReference type="ARBA" id="ARBA00022475"/>
    </source>
</evidence>
<dbReference type="GO" id="GO:0015075">
    <property type="term" value="F:monoatomic ion transmembrane transporter activity"/>
    <property type="evidence" value="ECO:0007669"/>
    <property type="project" value="UniProtKB-ARBA"/>
</dbReference>
<comment type="similarity">
    <text evidence="2 13">Belongs to the sodium:solute symporter (SSF) (TC 2.A.21) family.</text>
</comment>
<dbReference type="GO" id="GO:0006814">
    <property type="term" value="P:sodium ion transport"/>
    <property type="evidence" value="ECO:0007669"/>
    <property type="project" value="UniProtKB-KW"/>
</dbReference>
<protein>
    <recommendedName>
        <fullName evidence="17">Sodium-coupled monocarboxylate transporter 1</fullName>
    </recommendedName>
</protein>
<dbReference type="NCBIfam" id="TIGR00813">
    <property type="entry name" value="sss"/>
    <property type="match status" value="1"/>
</dbReference>
<evidence type="ECO:0000256" key="1">
    <source>
        <dbReference type="ARBA" id="ARBA00004651"/>
    </source>
</evidence>
<dbReference type="GO" id="GO:0005886">
    <property type="term" value="C:plasma membrane"/>
    <property type="evidence" value="ECO:0007669"/>
    <property type="project" value="UniProtKB-SubCell"/>
</dbReference>
<feature type="transmembrane region" description="Helical" evidence="14">
    <location>
        <begin position="524"/>
        <end position="545"/>
    </location>
</feature>
<dbReference type="OrthoDB" id="196131at2759"/>
<evidence type="ECO:0000256" key="12">
    <source>
        <dbReference type="ARBA" id="ARBA00036099"/>
    </source>
</evidence>
<evidence type="ECO:0000256" key="6">
    <source>
        <dbReference type="ARBA" id="ARBA00022989"/>
    </source>
</evidence>
<evidence type="ECO:0008006" key="17">
    <source>
        <dbReference type="Google" id="ProtNLM"/>
    </source>
</evidence>
<evidence type="ECO:0000256" key="2">
    <source>
        <dbReference type="ARBA" id="ARBA00006434"/>
    </source>
</evidence>
<dbReference type="AlphaFoldDB" id="A0A9N9XS16"/>